<feature type="non-terminal residue" evidence="3">
    <location>
        <position position="1"/>
    </location>
</feature>
<accession>A0A3E2H582</accession>
<keyword evidence="4" id="KW-1185">Reference proteome</keyword>
<feature type="non-terminal residue" evidence="3">
    <location>
        <position position="252"/>
    </location>
</feature>
<dbReference type="InterPro" id="IPR013217">
    <property type="entry name" value="Methyltransf_12"/>
</dbReference>
<dbReference type="Gene3D" id="3.40.50.150">
    <property type="entry name" value="Vaccinia Virus protein VP39"/>
    <property type="match status" value="1"/>
</dbReference>
<protein>
    <recommendedName>
        <fullName evidence="2">Methyltransferase type 12 domain-containing protein</fullName>
    </recommendedName>
</protein>
<dbReference type="InterPro" id="IPR029063">
    <property type="entry name" value="SAM-dependent_MTases_sf"/>
</dbReference>
<dbReference type="AlphaFoldDB" id="A0A3E2H582"/>
<organism evidence="3 4">
    <name type="scientific">Scytalidium lignicola</name>
    <name type="common">Hyphomycete</name>
    <dbReference type="NCBI Taxonomy" id="5539"/>
    <lineage>
        <taxon>Eukaryota</taxon>
        <taxon>Fungi</taxon>
        <taxon>Dikarya</taxon>
        <taxon>Ascomycota</taxon>
        <taxon>Pezizomycotina</taxon>
        <taxon>Leotiomycetes</taxon>
        <taxon>Leotiomycetes incertae sedis</taxon>
        <taxon>Scytalidium</taxon>
    </lineage>
</organism>
<evidence type="ECO:0000313" key="3">
    <source>
        <dbReference type="EMBL" id="RFU28550.1"/>
    </source>
</evidence>
<dbReference type="InterPro" id="IPR016584">
    <property type="entry name" value="MeTrfase_VrtF"/>
</dbReference>
<dbReference type="EMBL" id="NCSJ02000159">
    <property type="protein sequence ID" value="RFU28550.1"/>
    <property type="molecule type" value="Genomic_DNA"/>
</dbReference>
<dbReference type="PIRSF" id="PIRSF011491">
    <property type="entry name" value="Mtase_YbcY_prd"/>
    <property type="match status" value="1"/>
</dbReference>
<comment type="caution">
    <text evidence="3">The sequence shown here is derived from an EMBL/GenBank/DDBJ whole genome shotgun (WGS) entry which is preliminary data.</text>
</comment>
<dbReference type="Pfam" id="PF08242">
    <property type="entry name" value="Methyltransf_12"/>
    <property type="match status" value="1"/>
</dbReference>
<dbReference type="Proteomes" id="UP000258309">
    <property type="component" value="Unassembled WGS sequence"/>
</dbReference>
<proteinExistence type="inferred from homology"/>
<dbReference type="SUPFAM" id="SSF53335">
    <property type="entry name" value="S-adenosyl-L-methionine-dependent methyltransferases"/>
    <property type="match status" value="1"/>
</dbReference>
<feature type="domain" description="Methyltransferase type 12" evidence="2">
    <location>
        <begin position="87"/>
        <end position="183"/>
    </location>
</feature>
<gene>
    <name evidence="3" type="ORF">B7463_g7778</name>
</gene>
<dbReference type="GO" id="GO:0008168">
    <property type="term" value="F:methyltransferase activity"/>
    <property type="evidence" value="ECO:0007669"/>
    <property type="project" value="InterPro"/>
</dbReference>
<name>A0A3E2H582_SCYLI</name>
<sequence>MVATTTATTTATESAQADHSKNMTAIKNVAAPEVVAGKDSEEVLYTPWRLAFYDFWVLGIVTSYGWCCPTKTYLLPLFRANVRKNHLDIGVGSGYYLDPSTVPTTTTLTLVDSESHALAVAKARTKRSDATAIVANVLKPLPLSQKYDSVSMYYLLHCIPVSIEEKCRVFSNIKVHMTPDGVLTGANILNKGVKKDNFFGAWIRRGITRHGILHNESDTAYDFEHALRENFHKVETWVVGSIFIFRAESPKI</sequence>
<dbReference type="OrthoDB" id="10061782at2759"/>
<evidence type="ECO:0000259" key="2">
    <source>
        <dbReference type="Pfam" id="PF08242"/>
    </source>
</evidence>
<evidence type="ECO:0000313" key="4">
    <source>
        <dbReference type="Proteomes" id="UP000258309"/>
    </source>
</evidence>
<reference evidence="3 4" key="1">
    <citation type="submission" date="2018-05" db="EMBL/GenBank/DDBJ databases">
        <title>Draft genome sequence of Scytalidium lignicola DSM 105466, a ubiquitous saprotrophic fungus.</title>
        <authorList>
            <person name="Buettner E."/>
            <person name="Gebauer A.M."/>
            <person name="Hofrichter M."/>
            <person name="Liers C."/>
            <person name="Kellner H."/>
        </authorList>
    </citation>
    <scope>NUCLEOTIDE SEQUENCE [LARGE SCALE GENOMIC DNA]</scope>
    <source>
        <strain evidence="3 4">DSM 105466</strain>
    </source>
</reference>
<comment type="similarity">
    <text evidence="1">Belongs to the methyltransferase superfamily.</text>
</comment>
<evidence type="ECO:0000256" key="1">
    <source>
        <dbReference type="ARBA" id="ARBA00008361"/>
    </source>
</evidence>
<dbReference type="OMA" id="CYESWIM"/>